<organism evidence="2">
    <name type="scientific">Prunus dulcis</name>
    <name type="common">Almond</name>
    <name type="synonym">Amygdalus dulcis</name>
    <dbReference type="NCBI Taxonomy" id="3755"/>
    <lineage>
        <taxon>Eukaryota</taxon>
        <taxon>Viridiplantae</taxon>
        <taxon>Streptophyta</taxon>
        <taxon>Embryophyta</taxon>
        <taxon>Tracheophyta</taxon>
        <taxon>Spermatophyta</taxon>
        <taxon>Magnoliopsida</taxon>
        <taxon>eudicotyledons</taxon>
        <taxon>Gunneridae</taxon>
        <taxon>Pentapetalae</taxon>
        <taxon>rosids</taxon>
        <taxon>fabids</taxon>
        <taxon>Rosales</taxon>
        <taxon>Rosaceae</taxon>
        <taxon>Amygdaloideae</taxon>
        <taxon>Amygdaleae</taxon>
        <taxon>Prunus</taxon>
    </lineage>
</organism>
<name>A0A4Y1RV53_PRUDU</name>
<dbReference type="AlphaFoldDB" id="A0A4Y1RV53"/>
<reference evidence="2" key="1">
    <citation type="journal article" date="2019" name="Science">
        <title>Mutation of a bHLH transcription factor allowed almond domestication.</title>
        <authorList>
            <person name="Sanchez-Perez R."/>
            <person name="Pavan S."/>
            <person name="Mazzeo R."/>
            <person name="Moldovan C."/>
            <person name="Aiese Cigliano R."/>
            <person name="Del Cueto J."/>
            <person name="Ricciardi F."/>
            <person name="Lotti C."/>
            <person name="Ricciardi L."/>
            <person name="Dicenta F."/>
            <person name="Lopez-Marques R.L."/>
            <person name="Lindberg Moller B."/>
        </authorList>
    </citation>
    <scope>NUCLEOTIDE SEQUENCE</scope>
</reference>
<proteinExistence type="predicted"/>
<evidence type="ECO:0000313" key="2">
    <source>
        <dbReference type="EMBL" id="BBH07637.1"/>
    </source>
</evidence>
<accession>A0A4Y1RV53</accession>
<sequence length="72" mass="7791">MHPNSSQSNTRHSAYQRQKWPSPTSKTADSSPNMSCAGIGCLEVVMKAIEDFNSCWAFASSVASVATGLFDY</sequence>
<protein>
    <submittedName>
        <fullName evidence="2">Calcium-binding EF-hand family protein</fullName>
    </submittedName>
</protein>
<feature type="non-terminal residue" evidence="2">
    <location>
        <position position="72"/>
    </location>
</feature>
<gene>
    <name evidence="2" type="ORF">Prudu_019626</name>
</gene>
<evidence type="ECO:0000256" key="1">
    <source>
        <dbReference type="SAM" id="MobiDB-lite"/>
    </source>
</evidence>
<feature type="region of interest" description="Disordered" evidence="1">
    <location>
        <begin position="1"/>
        <end position="33"/>
    </location>
</feature>
<dbReference type="EMBL" id="AP019303">
    <property type="protein sequence ID" value="BBH07637.1"/>
    <property type="molecule type" value="Genomic_DNA"/>
</dbReference>